<dbReference type="PANTHER" id="PTHR39335:SF1">
    <property type="entry name" value="BLL4220 PROTEIN"/>
    <property type="match status" value="1"/>
</dbReference>
<dbReference type="RefSeq" id="WP_116181078.1">
    <property type="nucleotide sequence ID" value="NZ_CP144375.1"/>
</dbReference>
<feature type="signal peptide" evidence="2">
    <location>
        <begin position="1"/>
        <end position="21"/>
    </location>
</feature>
<gene>
    <name evidence="3" type="ORF">BCF44_12397</name>
</gene>
<dbReference type="InterPro" id="IPR005297">
    <property type="entry name" value="Lipoprotein_repeat"/>
</dbReference>
<feature type="region of interest" description="Disordered" evidence="1">
    <location>
        <begin position="164"/>
        <end position="201"/>
    </location>
</feature>
<evidence type="ECO:0000313" key="3">
    <source>
        <dbReference type="EMBL" id="REH30738.1"/>
    </source>
</evidence>
<dbReference type="PANTHER" id="PTHR39335">
    <property type="entry name" value="BLL4220 PROTEIN"/>
    <property type="match status" value="1"/>
</dbReference>
<feature type="chain" id="PRO_5039203243" evidence="2">
    <location>
        <begin position="22"/>
        <end position="201"/>
    </location>
</feature>
<dbReference type="OrthoDB" id="597632at2"/>
<comment type="caution">
    <text evidence="3">The sequence shown here is derived from an EMBL/GenBank/DDBJ whole genome shotgun (WGS) entry which is preliminary data.</text>
</comment>
<protein>
    <submittedName>
        <fullName evidence="3">Putative lipoprotein with Yx(FWY)xxD motif</fullName>
    </submittedName>
</protein>
<accession>A0A3E0GWJ6</accession>
<organism evidence="3 4">
    <name type="scientific">Kutzneria buriramensis</name>
    <dbReference type="NCBI Taxonomy" id="1045776"/>
    <lineage>
        <taxon>Bacteria</taxon>
        <taxon>Bacillati</taxon>
        <taxon>Actinomycetota</taxon>
        <taxon>Actinomycetes</taxon>
        <taxon>Pseudonocardiales</taxon>
        <taxon>Pseudonocardiaceae</taxon>
        <taxon>Kutzneria</taxon>
    </lineage>
</organism>
<dbReference type="AlphaFoldDB" id="A0A3E0GWJ6"/>
<evidence type="ECO:0000256" key="2">
    <source>
        <dbReference type="SAM" id="SignalP"/>
    </source>
</evidence>
<dbReference type="Proteomes" id="UP000256269">
    <property type="component" value="Unassembled WGS sequence"/>
</dbReference>
<dbReference type="Pfam" id="PF03640">
    <property type="entry name" value="Lipoprotein_15"/>
    <property type="match status" value="2"/>
</dbReference>
<keyword evidence="2" id="KW-0732">Signal</keyword>
<keyword evidence="3" id="KW-0449">Lipoprotein</keyword>
<sequence length="201" mass="19832">MNRTRVIVLAAAAAFGLATVAACGGNGAQTPAAGGAPAQPTSQQTDPNQVKLTATTVGQLGQVVTDAAGMTLYRFDGDTANPPTSNCNDACAKAWPPELATSSTATLDGVDQSVVGVILRKDGTKQITINGWAVYKYAKDTAPGDAKGQGAMQKWFAVTPQGKKAAGAATSGGTSGAPGTSKAGAAPTTSSPDLGAGTTGY</sequence>
<reference evidence="3 4" key="1">
    <citation type="submission" date="2018-08" db="EMBL/GenBank/DDBJ databases">
        <title>Genomic Encyclopedia of Archaeal and Bacterial Type Strains, Phase II (KMG-II): from individual species to whole genera.</title>
        <authorList>
            <person name="Goeker M."/>
        </authorList>
    </citation>
    <scope>NUCLEOTIDE SEQUENCE [LARGE SCALE GENOMIC DNA]</scope>
    <source>
        <strain evidence="3 4">DSM 45791</strain>
    </source>
</reference>
<name>A0A3E0GWJ6_9PSEU</name>
<feature type="compositionally biased region" description="Low complexity" evidence="1">
    <location>
        <begin position="164"/>
        <end position="192"/>
    </location>
</feature>
<proteinExistence type="predicted"/>
<evidence type="ECO:0000313" key="4">
    <source>
        <dbReference type="Proteomes" id="UP000256269"/>
    </source>
</evidence>
<keyword evidence="4" id="KW-1185">Reference proteome</keyword>
<evidence type="ECO:0000256" key="1">
    <source>
        <dbReference type="SAM" id="MobiDB-lite"/>
    </source>
</evidence>
<dbReference type="EMBL" id="QUNO01000023">
    <property type="protein sequence ID" value="REH30738.1"/>
    <property type="molecule type" value="Genomic_DNA"/>
</dbReference>
<dbReference type="PROSITE" id="PS51257">
    <property type="entry name" value="PROKAR_LIPOPROTEIN"/>
    <property type="match status" value="1"/>
</dbReference>
<dbReference type="GO" id="GO:0043448">
    <property type="term" value="P:alkane catabolic process"/>
    <property type="evidence" value="ECO:0007669"/>
    <property type="project" value="TreeGrafter"/>
</dbReference>